<dbReference type="AlphaFoldDB" id="A0A9P5XUR9"/>
<dbReference type="Proteomes" id="UP000807353">
    <property type="component" value="Unassembled WGS sequence"/>
</dbReference>
<dbReference type="EMBL" id="MU150502">
    <property type="protein sequence ID" value="KAF9455866.1"/>
    <property type="molecule type" value="Genomic_DNA"/>
</dbReference>
<name>A0A9P5XUR9_9AGAR</name>
<sequence length="227" mass="26502">METNKAPGEKGIWTKASIRTARSLGYAKKGSQYPGKKKSEGLRRWLRAFIDDREEVPTCNWSTSGRSLIDDEDFAQEIHAHLQTLGPYVSAEAIVRYLDTPEMLARLQRKKTISLPTAQRWMKKMDYRWTLNPKGQYVDRHKRADVVDYQKRIFLPAIEELEQRTHKYGKDNSESGQPSGTRRVVLWYHDESTFYAHDRRRTRWVHKSETAKPYAKGEGHSLMVANF</sequence>
<dbReference type="PANTHER" id="PTHR35871">
    <property type="entry name" value="EXPRESSED PROTEIN"/>
    <property type="match status" value="1"/>
</dbReference>
<evidence type="ECO:0000313" key="1">
    <source>
        <dbReference type="EMBL" id="KAF9455866.1"/>
    </source>
</evidence>
<gene>
    <name evidence="1" type="ORF">BDZ94DRAFT_1355149</name>
</gene>
<feature type="non-terminal residue" evidence="1">
    <location>
        <position position="227"/>
    </location>
</feature>
<evidence type="ECO:0000313" key="2">
    <source>
        <dbReference type="Proteomes" id="UP000807353"/>
    </source>
</evidence>
<proteinExistence type="predicted"/>
<comment type="caution">
    <text evidence="1">The sequence shown here is derived from an EMBL/GenBank/DDBJ whole genome shotgun (WGS) entry which is preliminary data.</text>
</comment>
<organism evidence="1 2">
    <name type="scientific">Collybia nuda</name>
    <dbReference type="NCBI Taxonomy" id="64659"/>
    <lineage>
        <taxon>Eukaryota</taxon>
        <taxon>Fungi</taxon>
        <taxon>Dikarya</taxon>
        <taxon>Basidiomycota</taxon>
        <taxon>Agaricomycotina</taxon>
        <taxon>Agaricomycetes</taxon>
        <taxon>Agaricomycetidae</taxon>
        <taxon>Agaricales</taxon>
        <taxon>Tricholomatineae</taxon>
        <taxon>Clitocybaceae</taxon>
        <taxon>Collybia</taxon>
    </lineage>
</organism>
<dbReference type="OrthoDB" id="6511194at2759"/>
<accession>A0A9P5XUR9</accession>
<keyword evidence="2" id="KW-1185">Reference proteome</keyword>
<dbReference type="PANTHER" id="PTHR35871:SF1">
    <property type="entry name" value="CXC1-LIKE CYSTEINE CLUSTER ASSOCIATED WITH KDZ TRANSPOSASES DOMAIN-CONTAINING PROTEIN"/>
    <property type="match status" value="1"/>
</dbReference>
<reference evidence="1" key="1">
    <citation type="submission" date="2020-11" db="EMBL/GenBank/DDBJ databases">
        <authorList>
            <consortium name="DOE Joint Genome Institute"/>
            <person name="Ahrendt S."/>
            <person name="Riley R."/>
            <person name="Andreopoulos W."/>
            <person name="Labutti K."/>
            <person name="Pangilinan J."/>
            <person name="Ruiz-Duenas F.J."/>
            <person name="Barrasa J.M."/>
            <person name="Sanchez-Garcia M."/>
            <person name="Camarero S."/>
            <person name="Miyauchi S."/>
            <person name="Serrano A."/>
            <person name="Linde D."/>
            <person name="Babiker R."/>
            <person name="Drula E."/>
            <person name="Ayuso-Fernandez I."/>
            <person name="Pacheco R."/>
            <person name="Padilla G."/>
            <person name="Ferreira P."/>
            <person name="Barriuso J."/>
            <person name="Kellner H."/>
            <person name="Castanera R."/>
            <person name="Alfaro M."/>
            <person name="Ramirez L."/>
            <person name="Pisabarro A.G."/>
            <person name="Kuo A."/>
            <person name="Tritt A."/>
            <person name="Lipzen A."/>
            <person name="He G."/>
            <person name="Yan M."/>
            <person name="Ng V."/>
            <person name="Cullen D."/>
            <person name="Martin F."/>
            <person name="Rosso M.-N."/>
            <person name="Henrissat B."/>
            <person name="Hibbett D."/>
            <person name="Martinez A.T."/>
            <person name="Grigoriev I.V."/>
        </authorList>
    </citation>
    <scope>NUCLEOTIDE SEQUENCE</scope>
    <source>
        <strain evidence="1">CBS 247.69</strain>
    </source>
</reference>
<protein>
    <submittedName>
        <fullName evidence="1">Uncharacterized protein</fullName>
    </submittedName>
</protein>